<dbReference type="AlphaFoldDB" id="A0A1S9P763"/>
<reference evidence="3 4" key="1">
    <citation type="submission" date="2016-07" db="EMBL/GenBank/DDBJ databases">
        <title>Genomic analysis of zinc-resistant bacterium Mucilaginibacter pedocola TBZ30.</title>
        <authorList>
            <person name="Huang J."/>
            <person name="Tang J."/>
        </authorList>
    </citation>
    <scope>NUCLEOTIDE SEQUENCE [LARGE SCALE GENOMIC DNA]</scope>
    <source>
        <strain evidence="3 4">TBZ30</strain>
    </source>
</reference>
<evidence type="ECO:0000256" key="1">
    <source>
        <dbReference type="PROSITE-ProRule" id="PRU00169"/>
    </source>
</evidence>
<dbReference type="EMBL" id="MBTF01000038">
    <property type="protein sequence ID" value="OOQ56779.1"/>
    <property type="molecule type" value="Genomic_DNA"/>
</dbReference>
<dbReference type="STRING" id="1792845.BC343_17480"/>
<feature type="modified residue" description="4-aspartylphosphate" evidence="1">
    <location>
        <position position="59"/>
    </location>
</feature>
<protein>
    <recommendedName>
        <fullName evidence="2">Response regulatory domain-containing protein</fullName>
    </recommendedName>
</protein>
<proteinExistence type="predicted"/>
<gene>
    <name evidence="3" type="ORF">BC343_17480</name>
</gene>
<evidence type="ECO:0000259" key="2">
    <source>
        <dbReference type="PROSITE" id="PS50110"/>
    </source>
</evidence>
<dbReference type="SUPFAM" id="SSF52172">
    <property type="entry name" value="CheY-like"/>
    <property type="match status" value="1"/>
</dbReference>
<organism evidence="3 4">
    <name type="scientific">Mucilaginibacter pedocola</name>
    <dbReference type="NCBI Taxonomy" id="1792845"/>
    <lineage>
        <taxon>Bacteria</taxon>
        <taxon>Pseudomonadati</taxon>
        <taxon>Bacteroidota</taxon>
        <taxon>Sphingobacteriia</taxon>
        <taxon>Sphingobacteriales</taxon>
        <taxon>Sphingobacteriaceae</taxon>
        <taxon>Mucilaginibacter</taxon>
    </lineage>
</organism>
<evidence type="ECO:0000313" key="4">
    <source>
        <dbReference type="Proteomes" id="UP000189739"/>
    </source>
</evidence>
<feature type="domain" description="Response regulatory" evidence="2">
    <location>
        <begin position="9"/>
        <end position="122"/>
    </location>
</feature>
<dbReference type="OrthoDB" id="767605at2"/>
<sequence length="123" mass="13986">MIPALIMKTILIYDADEDLADIMCMALELEGYRTYGFNDAKEDCLGLINYTGAQLVLLDFIYAGELTTKWCHAIKCCHPQLPVIALSCNFNIDEVYAQCGFDDRIRKPFDLENLYGTVGKYLR</sequence>
<evidence type="ECO:0000313" key="3">
    <source>
        <dbReference type="EMBL" id="OOQ56779.1"/>
    </source>
</evidence>
<accession>A0A1S9P763</accession>
<dbReference type="InterPro" id="IPR011006">
    <property type="entry name" value="CheY-like_superfamily"/>
</dbReference>
<dbReference type="InterPro" id="IPR001789">
    <property type="entry name" value="Sig_transdc_resp-reg_receiver"/>
</dbReference>
<dbReference type="GO" id="GO:0000160">
    <property type="term" value="P:phosphorelay signal transduction system"/>
    <property type="evidence" value="ECO:0007669"/>
    <property type="project" value="InterPro"/>
</dbReference>
<keyword evidence="4" id="KW-1185">Reference proteome</keyword>
<keyword evidence="1" id="KW-0597">Phosphoprotein</keyword>
<dbReference type="Proteomes" id="UP000189739">
    <property type="component" value="Unassembled WGS sequence"/>
</dbReference>
<name>A0A1S9P763_9SPHI</name>
<dbReference type="SMART" id="SM00448">
    <property type="entry name" value="REC"/>
    <property type="match status" value="1"/>
</dbReference>
<comment type="caution">
    <text evidence="3">The sequence shown here is derived from an EMBL/GenBank/DDBJ whole genome shotgun (WGS) entry which is preliminary data.</text>
</comment>
<dbReference type="Gene3D" id="3.40.50.2300">
    <property type="match status" value="1"/>
</dbReference>
<dbReference type="PROSITE" id="PS50110">
    <property type="entry name" value="RESPONSE_REGULATORY"/>
    <property type="match status" value="1"/>
</dbReference>